<feature type="domain" description="NAD(P)-binding" evidence="3">
    <location>
        <begin position="8"/>
        <end position="149"/>
    </location>
</feature>
<dbReference type="PANTHER" id="PTHR47128:SF2">
    <property type="entry name" value="PROTEIN HIGH CHLOROPHYLL FLUORESCENCE PHENOTYPE 244, CHLOROPLASTIC"/>
    <property type="match status" value="1"/>
</dbReference>
<dbReference type="EMBL" id="JEMU01000018">
    <property type="protein sequence ID" value="KAJ01819.1"/>
    <property type="molecule type" value="Genomic_DNA"/>
</dbReference>
<proteinExistence type="predicted"/>
<name>A0A061SQW1_9RHOB</name>
<evidence type="ECO:0000313" key="5">
    <source>
        <dbReference type="Proteomes" id="UP000027337"/>
    </source>
</evidence>
<dbReference type="STRING" id="83219.PM02_16975"/>
<dbReference type="Pfam" id="PF13460">
    <property type="entry name" value="NAD_binding_10"/>
    <property type="match status" value="1"/>
</dbReference>
<accession>A0A061SQW1</accession>
<dbReference type="Proteomes" id="UP000027337">
    <property type="component" value="Unassembled WGS sequence"/>
</dbReference>
<gene>
    <name evidence="4" type="ORF">PM02_16975</name>
</gene>
<keyword evidence="1" id="KW-0602">Photosynthesis</keyword>
<dbReference type="InterPro" id="IPR036291">
    <property type="entry name" value="NAD(P)-bd_dom_sf"/>
</dbReference>
<keyword evidence="5" id="KW-1185">Reference proteome</keyword>
<reference evidence="4 5" key="1">
    <citation type="journal article" date="2014" name="Genome Announc.">
        <title>Draft Genome Sequences of Two Isolates of the Roseobacter Group, Sulfitobacter sp. Strains 3SOLIMAR09 and 1FIGIMAR09, from Harbors of Mallorca Island (Mediterranean Sea).</title>
        <authorList>
            <person name="Mas-Llado M."/>
            <person name="Pina-Villalonga J.M."/>
            <person name="Brunet-Galmes I."/>
            <person name="Nogales B."/>
            <person name="Bosch R."/>
        </authorList>
    </citation>
    <scope>NUCLEOTIDE SEQUENCE [LARGE SCALE GENOMIC DNA]</scope>
    <source>
        <strain evidence="4 5">1FIGIMAR09</strain>
    </source>
</reference>
<dbReference type="PANTHER" id="PTHR47128">
    <property type="match status" value="1"/>
</dbReference>
<dbReference type="GO" id="GO:0015979">
    <property type="term" value="P:photosynthesis"/>
    <property type="evidence" value="ECO:0007669"/>
    <property type="project" value="UniProtKB-KW"/>
</dbReference>
<sequence>MPTVFIAGATGYLGRFLAAEYKAQGWQVRALVRDAGRARASGLVADAMIEAEATQAHTLAGTMAGADLVVSALGITRQRDGLTYWNVDYQANANLLAEALNAGVTRFAYIHVLGAEQMRHVPLVAAKQAFADKLIAAPIAHTIIAPSGYFSDMSDFLDMARSGRVWLFGTGQNRINPIDGQDLAQATVELTRAGAEMAHVGGPDVLTHNQIAELAFAALGRPVKIIHLPDVLRRIALKVLPWITPRHISGPAQFFLTAMGIDMACERYGTIRLREHFADVAAKTPTKT</sequence>
<dbReference type="AlphaFoldDB" id="A0A061SQW1"/>
<dbReference type="RefSeq" id="WP_037910857.1">
    <property type="nucleotide sequence ID" value="NZ_JEMU01000018.1"/>
</dbReference>
<evidence type="ECO:0000256" key="1">
    <source>
        <dbReference type="ARBA" id="ARBA00022531"/>
    </source>
</evidence>
<organism evidence="4 5">
    <name type="scientific">Sulfitobacter mediterraneus</name>
    <dbReference type="NCBI Taxonomy" id="83219"/>
    <lineage>
        <taxon>Bacteria</taxon>
        <taxon>Pseudomonadati</taxon>
        <taxon>Pseudomonadota</taxon>
        <taxon>Alphaproteobacteria</taxon>
        <taxon>Rhodobacterales</taxon>
        <taxon>Roseobacteraceae</taxon>
        <taxon>Sulfitobacter</taxon>
    </lineage>
</organism>
<evidence type="ECO:0000313" key="4">
    <source>
        <dbReference type="EMBL" id="KAJ01819.1"/>
    </source>
</evidence>
<keyword evidence="2" id="KW-0604">Photosystem II</keyword>
<dbReference type="eggNOG" id="COG0702">
    <property type="taxonomic scope" value="Bacteria"/>
</dbReference>
<dbReference type="GO" id="GO:0009523">
    <property type="term" value="C:photosystem II"/>
    <property type="evidence" value="ECO:0007669"/>
    <property type="project" value="UniProtKB-KW"/>
</dbReference>
<dbReference type="InterPro" id="IPR016040">
    <property type="entry name" value="NAD(P)-bd_dom"/>
</dbReference>
<dbReference type="InterPro" id="IPR044256">
    <property type="entry name" value="HCF244-like"/>
</dbReference>
<evidence type="ECO:0000259" key="3">
    <source>
        <dbReference type="Pfam" id="PF13460"/>
    </source>
</evidence>
<comment type="caution">
    <text evidence="4">The sequence shown here is derived from an EMBL/GenBank/DDBJ whole genome shotgun (WGS) entry which is preliminary data.</text>
</comment>
<dbReference type="SUPFAM" id="SSF51735">
    <property type="entry name" value="NAD(P)-binding Rossmann-fold domains"/>
    <property type="match status" value="1"/>
</dbReference>
<protein>
    <recommendedName>
        <fullName evidence="3">NAD(P)-binding domain-containing protein</fullName>
    </recommendedName>
</protein>
<dbReference type="CDD" id="cd05243">
    <property type="entry name" value="SDR_a5"/>
    <property type="match status" value="1"/>
</dbReference>
<evidence type="ECO:0000256" key="2">
    <source>
        <dbReference type="ARBA" id="ARBA00023276"/>
    </source>
</evidence>
<dbReference type="Gene3D" id="3.40.50.720">
    <property type="entry name" value="NAD(P)-binding Rossmann-like Domain"/>
    <property type="match status" value="1"/>
</dbReference>